<dbReference type="Pfam" id="PF02668">
    <property type="entry name" value="TauD"/>
    <property type="match status" value="1"/>
</dbReference>
<dbReference type="EMBL" id="JAQQWN010000005">
    <property type="protein sequence ID" value="KAK8084420.1"/>
    <property type="molecule type" value="Genomic_DNA"/>
</dbReference>
<reference evidence="3 4" key="1">
    <citation type="submission" date="2023-01" db="EMBL/GenBank/DDBJ databases">
        <title>Analysis of 21 Apiospora genomes using comparative genomics revels a genus with tremendous synthesis potential of carbohydrate active enzymes and secondary metabolites.</title>
        <authorList>
            <person name="Sorensen T."/>
        </authorList>
    </citation>
    <scope>NUCLEOTIDE SEQUENCE [LARGE SCALE GENOMIC DNA]</scope>
    <source>
        <strain evidence="3 4">CBS 114990</strain>
    </source>
</reference>
<protein>
    <submittedName>
        <fullName evidence="3">Clavaminate synthase-like protein</fullName>
    </submittedName>
</protein>
<feature type="domain" description="TauD/TfdA-like" evidence="2">
    <location>
        <begin position="148"/>
        <end position="297"/>
    </location>
</feature>
<keyword evidence="1" id="KW-0560">Oxidoreductase</keyword>
<organism evidence="3 4">
    <name type="scientific">Apiospora hydei</name>
    <dbReference type="NCBI Taxonomy" id="1337664"/>
    <lineage>
        <taxon>Eukaryota</taxon>
        <taxon>Fungi</taxon>
        <taxon>Dikarya</taxon>
        <taxon>Ascomycota</taxon>
        <taxon>Pezizomycotina</taxon>
        <taxon>Sordariomycetes</taxon>
        <taxon>Xylariomycetidae</taxon>
        <taxon>Amphisphaeriales</taxon>
        <taxon>Apiosporaceae</taxon>
        <taxon>Apiospora</taxon>
    </lineage>
</organism>
<evidence type="ECO:0000313" key="3">
    <source>
        <dbReference type="EMBL" id="KAK8084420.1"/>
    </source>
</evidence>
<dbReference type="InterPro" id="IPR003819">
    <property type="entry name" value="TauD/TfdA-like"/>
</dbReference>
<dbReference type="Proteomes" id="UP001433268">
    <property type="component" value="Unassembled WGS sequence"/>
</dbReference>
<dbReference type="GeneID" id="92043066"/>
<gene>
    <name evidence="3" type="ORF">PG997_005691</name>
</gene>
<evidence type="ECO:0000313" key="4">
    <source>
        <dbReference type="Proteomes" id="UP001433268"/>
    </source>
</evidence>
<evidence type="ECO:0000259" key="2">
    <source>
        <dbReference type="Pfam" id="PF02668"/>
    </source>
</evidence>
<dbReference type="Gene3D" id="3.60.130.10">
    <property type="entry name" value="Clavaminate synthase-like"/>
    <property type="match status" value="1"/>
</dbReference>
<dbReference type="RefSeq" id="XP_066668929.1">
    <property type="nucleotide sequence ID" value="XM_066810006.1"/>
</dbReference>
<dbReference type="InterPro" id="IPR042098">
    <property type="entry name" value="TauD-like_sf"/>
</dbReference>
<proteinExistence type="predicted"/>
<keyword evidence="4" id="KW-1185">Reference proteome</keyword>
<sequence>MELLGSFVVHEPDARILGATIDGGKGATAVVVVAWANNGTSTRFPVAWLRVFAPLVAGEVGGTHRPSLSGNAGRTGWTTDTLEIPEVDYHSIFPTEEDPTQRQKSQTTLRFVDMLFHEGKGGLIKIVNTPPADVTSERNRANTIVTKVLKQLFGSVFVHPRRAADETFNITTDYGADRLRGAELHNYRTEEVLLPHSDHAHYDHPAQIQGLYCLEGESHNTFVSSLAVLETLRREAPDLYPYLSRAPMAVGRAAHFYDPPMFQAIVDSAVTLDKLHPRPSAGDDDRTTAKRVRWHPHLAGCLLAPFGDFVADPRRLRQVPGDRAAAGAPAHGAVRAGGFVRLGQLDGAAWARGHRFGGGDAAHERRADGARGVVWERYRSLQIARLRDVVEEAWLVHVPAAQLYELGRLYQLDEE</sequence>
<accession>A0ABR1WLM7</accession>
<dbReference type="SUPFAM" id="SSF51197">
    <property type="entry name" value="Clavaminate synthase-like"/>
    <property type="match status" value="1"/>
</dbReference>
<comment type="caution">
    <text evidence="3">The sequence shown here is derived from an EMBL/GenBank/DDBJ whole genome shotgun (WGS) entry which is preliminary data.</text>
</comment>
<name>A0ABR1WLM7_9PEZI</name>
<evidence type="ECO:0000256" key="1">
    <source>
        <dbReference type="ARBA" id="ARBA00023002"/>
    </source>
</evidence>